<keyword evidence="1" id="KW-0863">Zinc-finger</keyword>
<dbReference type="AlphaFoldDB" id="A0A6S7J5Q3"/>
<dbReference type="GO" id="GO:0061630">
    <property type="term" value="F:ubiquitin protein ligase activity"/>
    <property type="evidence" value="ECO:0007669"/>
    <property type="project" value="TreeGrafter"/>
</dbReference>
<evidence type="ECO:0000256" key="1">
    <source>
        <dbReference type="ARBA" id="ARBA00022771"/>
    </source>
</evidence>
<dbReference type="GO" id="GO:0008270">
    <property type="term" value="F:zinc ion binding"/>
    <property type="evidence" value="ECO:0007669"/>
    <property type="project" value="UniProtKB-KW"/>
</dbReference>
<feature type="non-terminal residue" evidence="3">
    <location>
        <position position="1"/>
    </location>
</feature>
<dbReference type="Pfam" id="PF13639">
    <property type="entry name" value="zf-RING_2"/>
    <property type="match status" value="1"/>
</dbReference>
<dbReference type="SUPFAM" id="SSF57850">
    <property type="entry name" value="RING/U-box"/>
    <property type="match status" value="1"/>
</dbReference>
<dbReference type="PROSITE" id="PS50089">
    <property type="entry name" value="ZF_RING_2"/>
    <property type="match status" value="1"/>
</dbReference>
<sequence length="96" mass="10767">IHGDRSFHCDVCGVCLDIQLRGNHKCRAGSAHDECCICLEDAFTGCQILPCSHKVHKECVTQMIRSGITRCPICRESFAHKLERRPHPSKKPPGKQ</sequence>
<proteinExistence type="predicted"/>
<evidence type="ECO:0000313" key="3">
    <source>
        <dbReference type="EMBL" id="CAB4025314.1"/>
    </source>
</evidence>
<dbReference type="InterPro" id="IPR001841">
    <property type="entry name" value="Znf_RING"/>
</dbReference>
<gene>
    <name evidence="3" type="ORF">PACLA_8A035860</name>
</gene>
<protein>
    <submittedName>
        <fullName evidence="3">RING finger and CHY zinc finger domain-containing 1-like</fullName>
    </submittedName>
</protein>
<keyword evidence="4" id="KW-1185">Reference proteome</keyword>
<dbReference type="GO" id="GO:0016567">
    <property type="term" value="P:protein ubiquitination"/>
    <property type="evidence" value="ECO:0007669"/>
    <property type="project" value="TreeGrafter"/>
</dbReference>
<evidence type="ECO:0000313" key="4">
    <source>
        <dbReference type="Proteomes" id="UP001152795"/>
    </source>
</evidence>
<dbReference type="SMART" id="SM00184">
    <property type="entry name" value="RING"/>
    <property type="match status" value="1"/>
</dbReference>
<dbReference type="Proteomes" id="UP001152795">
    <property type="component" value="Unassembled WGS sequence"/>
</dbReference>
<dbReference type="PANTHER" id="PTHR21319:SF53">
    <property type="entry name" value="RING FINGER AND CHY ZINC FINGER DOMAIN-CONTAINING PROTEIN 1"/>
    <property type="match status" value="1"/>
</dbReference>
<accession>A0A6S7J5Q3</accession>
<dbReference type="GO" id="GO:0005634">
    <property type="term" value="C:nucleus"/>
    <property type="evidence" value="ECO:0007669"/>
    <property type="project" value="TreeGrafter"/>
</dbReference>
<dbReference type="PANTHER" id="PTHR21319">
    <property type="entry name" value="RING FINGER AND CHY ZINC FINGER DOMAIN-CONTAINING PROTEIN 1"/>
    <property type="match status" value="1"/>
</dbReference>
<dbReference type="GO" id="GO:0006511">
    <property type="term" value="P:ubiquitin-dependent protein catabolic process"/>
    <property type="evidence" value="ECO:0007669"/>
    <property type="project" value="TreeGrafter"/>
</dbReference>
<organism evidence="3 4">
    <name type="scientific">Paramuricea clavata</name>
    <name type="common">Red gorgonian</name>
    <name type="synonym">Violescent sea-whip</name>
    <dbReference type="NCBI Taxonomy" id="317549"/>
    <lineage>
        <taxon>Eukaryota</taxon>
        <taxon>Metazoa</taxon>
        <taxon>Cnidaria</taxon>
        <taxon>Anthozoa</taxon>
        <taxon>Octocorallia</taxon>
        <taxon>Malacalcyonacea</taxon>
        <taxon>Plexauridae</taxon>
        <taxon>Paramuricea</taxon>
    </lineage>
</organism>
<dbReference type="InterPro" id="IPR037275">
    <property type="entry name" value="Znf_CTCHY_sf"/>
</dbReference>
<dbReference type="Gene3D" id="3.30.40.10">
    <property type="entry name" value="Zinc/RING finger domain, C3HC4 (zinc finger)"/>
    <property type="match status" value="1"/>
</dbReference>
<dbReference type="OrthoDB" id="411372at2759"/>
<keyword evidence="2" id="KW-0862">Zinc</keyword>
<dbReference type="EMBL" id="CACRXK020013537">
    <property type="protein sequence ID" value="CAB4025314.1"/>
    <property type="molecule type" value="Genomic_DNA"/>
</dbReference>
<evidence type="ECO:0000256" key="2">
    <source>
        <dbReference type="ARBA" id="ARBA00022833"/>
    </source>
</evidence>
<keyword evidence="1" id="KW-0479">Metal-binding</keyword>
<reference evidence="3" key="1">
    <citation type="submission" date="2020-04" db="EMBL/GenBank/DDBJ databases">
        <authorList>
            <person name="Alioto T."/>
            <person name="Alioto T."/>
            <person name="Gomez Garrido J."/>
        </authorList>
    </citation>
    <scope>NUCLEOTIDE SEQUENCE</scope>
    <source>
        <strain evidence="3">A484AB</strain>
    </source>
</reference>
<dbReference type="PROSITE" id="PS51270">
    <property type="entry name" value="ZF_CTCHY"/>
    <property type="match status" value="1"/>
</dbReference>
<dbReference type="InterPro" id="IPR017921">
    <property type="entry name" value="Znf_CTCHY"/>
</dbReference>
<dbReference type="InterPro" id="IPR013083">
    <property type="entry name" value="Znf_RING/FYVE/PHD"/>
</dbReference>
<dbReference type="SUPFAM" id="SSF161245">
    <property type="entry name" value="Zinc hairpin stack"/>
    <property type="match status" value="1"/>
</dbReference>
<comment type="caution">
    <text evidence="3">The sequence shown here is derived from an EMBL/GenBank/DDBJ whole genome shotgun (WGS) entry which is preliminary data.</text>
</comment>
<name>A0A6S7J5Q3_PARCT</name>